<comment type="caution">
    <text evidence="3">The sequence shown here is derived from an EMBL/GenBank/DDBJ whole genome shotgun (WGS) entry which is preliminary data.</text>
</comment>
<dbReference type="Pfam" id="PF13628">
    <property type="entry name" value="DUF4142"/>
    <property type="match status" value="1"/>
</dbReference>
<dbReference type="AlphaFoldDB" id="A0A2M9R3G2"/>
<evidence type="ECO:0000259" key="2">
    <source>
        <dbReference type="Pfam" id="PF13628"/>
    </source>
</evidence>
<dbReference type="EMBL" id="NIPO01000001">
    <property type="protein sequence ID" value="PJR03404.1"/>
    <property type="molecule type" value="Genomic_DNA"/>
</dbReference>
<keyword evidence="1" id="KW-0732">Signal</keyword>
<feature type="chain" id="PRO_5014942243" description="DUF4142 domain-containing protein" evidence="1">
    <location>
        <begin position="24"/>
        <end position="187"/>
    </location>
</feature>
<name>A0A2M9R3G2_9FLAO</name>
<feature type="signal peptide" evidence="1">
    <location>
        <begin position="1"/>
        <end position="23"/>
    </location>
</feature>
<evidence type="ECO:0000256" key="1">
    <source>
        <dbReference type="SAM" id="SignalP"/>
    </source>
</evidence>
<evidence type="ECO:0000313" key="3">
    <source>
        <dbReference type="EMBL" id="PJR03404.1"/>
    </source>
</evidence>
<dbReference type="InterPro" id="IPR025419">
    <property type="entry name" value="DUF4142"/>
</dbReference>
<feature type="domain" description="DUF4142" evidence="2">
    <location>
        <begin position="56"/>
        <end position="170"/>
    </location>
</feature>
<evidence type="ECO:0000313" key="4">
    <source>
        <dbReference type="Proteomes" id="UP000231960"/>
    </source>
</evidence>
<sequence length="187" mass="21585">MNKLTCNAGFFLALVFVASSFLSSCKDNHSEKKETVLAETSSDFSPKDVELFIYLYQFTNFDAKALQVWTEKSEDDRLKTYAQKQLEITQKNKARLEAVASENGIKLPAEFSPEYEREIYKYSTGGRGEYDKVFIRNYLSVCEKFNDSVNNIILHYPNEDIKQLSQASYSDMSARIMEIIEMNKKDL</sequence>
<organism evidence="3 4">
    <name type="scientific">Avrilella dinanensis</name>
    <dbReference type="NCBI Taxonomy" id="2008672"/>
    <lineage>
        <taxon>Bacteria</taxon>
        <taxon>Pseudomonadati</taxon>
        <taxon>Bacteroidota</taxon>
        <taxon>Flavobacteriia</taxon>
        <taxon>Flavobacteriales</taxon>
        <taxon>Flavobacteriaceae</taxon>
        <taxon>Avrilella</taxon>
    </lineage>
</organism>
<keyword evidence="4" id="KW-1185">Reference proteome</keyword>
<dbReference type="Proteomes" id="UP000231960">
    <property type="component" value="Unassembled WGS sequence"/>
</dbReference>
<dbReference type="PROSITE" id="PS51257">
    <property type="entry name" value="PROKAR_LIPOPROTEIN"/>
    <property type="match status" value="1"/>
</dbReference>
<proteinExistence type="predicted"/>
<gene>
    <name evidence="3" type="ORF">CDL10_01945</name>
</gene>
<dbReference type="RefSeq" id="WP_100676972.1">
    <property type="nucleotide sequence ID" value="NZ_NIPO01000001.1"/>
</dbReference>
<dbReference type="OrthoDB" id="9980800at2"/>
<reference evidence="3 4" key="1">
    <citation type="submission" date="2017-06" db="EMBL/GenBank/DDBJ databases">
        <title>Description of Avrilella dinanensis gen. nov. sp. nov.</title>
        <authorList>
            <person name="Leyer C."/>
            <person name="Sassi M."/>
            <person name="Minet J."/>
            <person name="Kayal S."/>
            <person name="Cattoir V."/>
        </authorList>
    </citation>
    <scope>NUCLEOTIDE SEQUENCE [LARGE SCALE GENOMIC DNA]</scope>
    <source>
        <strain evidence="3 4">UR159</strain>
    </source>
</reference>
<accession>A0A2M9R3G2</accession>
<protein>
    <recommendedName>
        <fullName evidence="2">DUF4142 domain-containing protein</fullName>
    </recommendedName>
</protein>